<reference evidence="1" key="1">
    <citation type="submission" date="2021-02" db="EMBL/GenBank/DDBJ databases">
        <title>First Annotated Genome of the Yellow-green Alga Tribonema minus.</title>
        <authorList>
            <person name="Mahan K.M."/>
        </authorList>
    </citation>
    <scope>NUCLEOTIDE SEQUENCE</scope>
    <source>
        <strain evidence="1">UTEX B ZZ1240</strain>
    </source>
</reference>
<organism evidence="1 2">
    <name type="scientific">Tribonema minus</name>
    <dbReference type="NCBI Taxonomy" id="303371"/>
    <lineage>
        <taxon>Eukaryota</taxon>
        <taxon>Sar</taxon>
        <taxon>Stramenopiles</taxon>
        <taxon>Ochrophyta</taxon>
        <taxon>PX clade</taxon>
        <taxon>Xanthophyceae</taxon>
        <taxon>Tribonematales</taxon>
        <taxon>Tribonemataceae</taxon>
        <taxon>Tribonema</taxon>
    </lineage>
</organism>
<evidence type="ECO:0000313" key="1">
    <source>
        <dbReference type="EMBL" id="KAG5179725.1"/>
    </source>
</evidence>
<protein>
    <submittedName>
        <fullName evidence="1">Uncharacterized protein</fullName>
    </submittedName>
</protein>
<comment type="caution">
    <text evidence="1">The sequence shown here is derived from an EMBL/GenBank/DDBJ whole genome shotgun (WGS) entry which is preliminary data.</text>
</comment>
<keyword evidence="2" id="KW-1185">Reference proteome</keyword>
<sequence length="210" mass="22854">MFPQWQLIAGCGESSSKRATAVLTLQFLHIEGFARQGWSKVQGPQHISYAQTCHLRSLQHAQLAQAWPLVFHILYLLGLKKLKAHGDIITSGADAGSGSGGASTRVIASAQKTAPISNVPGGKSARSEAGQAQYDGDAIRPNDLSAKQTKEQIINRKMDPLTVIASFAADLDAASDWAFVYDLRHRSGSAAYPHIARMYKQRWRSPWLAS</sequence>
<dbReference type="EMBL" id="JAFCMP010000445">
    <property type="protein sequence ID" value="KAG5179725.1"/>
    <property type="molecule type" value="Genomic_DNA"/>
</dbReference>
<gene>
    <name evidence="1" type="ORF">JKP88DRAFT_241718</name>
</gene>
<proteinExistence type="predicted"/>
<evidence type="ECO:0000313" key="2">
    <source>
        <dbReference type="Proteomes" id="UP000664859"/>
    </source>
</evidence>
<accession>A0A836CB07</accession>
<dbReference type="Proteomes" id="UP000664859">
    <property type="component" value="Unassembled WGS sequence"/>
</dbReference>
<dbReference type="AlphaFoldDB" id="A0A836CB07"/>
<name>A0A836CB07_9STRA</name>